<dbReference type="Proteomes" id="UP000266340">
    <property type="component" value="Unassembled WGS sequence"/>
</dbReference>
<comment type="caution">
    <text evidence="2">The sequence shown here is derived from an EMBL/GenBank/DDBJ whole genome shotgun (WGS) entry which is preliminary data.</text>
</comment>
<feature type="region of interest" description="Disordered" evidence="1">
    <location>
        <begin position="1"/>
        <end position="31"/>
    </location>
</feature>
<evidence type="ECO:0000313" key="3">
    <source>
        <dbReference type="Proteomes" id="UP000266340"/>
    </source>
</evidence>
<keyword evidence="3" id="KW-1185">Reference proteome</keyword>
<dbReference type="RefSeq" id="WP_119152420.1">
    <property type="nucleotide sequence ID" value="NZ_QXJM01000053.1"/>
</dbReference>
<organism evidence="2 3">
    <name type="scientific">Cohnella faecalis</name>
    <dbReference type="NCBI Taxonomy" id="2315694"/>
    <lineage>
        <taxon>Bacteria</taxon>
        <taxon>Bacillati</taxon>
        <taxon>Bacillota</taxon>
        <taxon>Bacilli</taxon>
        <taxon>Bacillales</taxon>
        <taxon>Paenibacillaceae</taxon>
        <taxon>Cohnella</taxon>
    </lineage>
</organism>
<name>A0A398CNL6_9BACL</name>
<dbReference type="EMBL" id="QXJM01000053">
    <property type="protein sequence ID" value="RIE00504.1"/>
    <property type="molecule type" value="Genomic_DNA"/>
</dbReference>
<protein>
    <submittedName>
        <fullName evidence="2">Uncharacterized protein</fullName>
    </submittedName>
</protein>
<accession>A0A398CNL6</accession>
<proteinExistence type="predicted"/>
<evidence type="ECO:0000313" key="2">
    <source>
        <dbReference type="EMBL" id="RIE00504.1"/>
    </source>
</evidence>
<reference evidence="2 3" key="1">
    <citation type="submission" date="2018-09" db="EMBL/GenBank/DDBJ databases">
        <title>Cohnella cavernae sp. nov., isolated from a karst cave.</title>
        <authorList>
            <person name="Zhu H."/>
        </authorList>
    </citation>
    <scope>NUCLEOTIDE SEQUENCE [LARGE SCALE GENOMIC DNA]</scope>
    <source>
        <strain evidence="2 3">K2E09-144</strain>
    </source>
</reference>
<dbReference type="AlphaFoldDB" id="A0A398CNL6"/>
<gene>
    <name evidence="2" type="ORF">D3H35_28080</name>
</gene>
<evidence type="ECO:0000256" key="1">
    <source>
        <dbReference type="SAM" id="MobiDB-lite"/>
    </source>
</evidence>
<sequence length="113" mass="12139">MKSGGNAEAVKEADASSSAAPRLPRQSGRDAFHGSVKAMLARTRPTWRAISEAIDGLSLLDEAVAASPQDVTIRILRAKSLIGFPSLYSNDETTIEDYVVSSTRSCASRKSRR</sequence>